<dbReference type="InterPro" id="IPR009057">
    <property type="entry name" value="Homeodomain-like_sf"/>
</dbReference>
<evidence type="ECO:0000259" key="3">
    <source>
        <dbReference type="PROSITE" id="PS50977"/>
    </source>
</evidence>
<comment type="caution">
    <text evidence="4">The sequence shown here is derived from an EMBL/GenBank/DDBJ whole genome shotgun (WGS) entry which is preliminary data.</text>
</comment>
<accession>R6V246</accession>
<dbReference type="Gene3D" id="1.10.357.10">
    <property type="entry name" value="Tetracycline Repressor, domain 2"/>
    <property type="match status" value="1"/>
</dbReference>
<name>R6V246_9BACT</name>
<feature type="DNA-binding region" description="H-T-H motif" evidence="2">
    <location>
        <begin position="31"/>
        <end position="50"/>
    </location>
</feature>
<dbReference type="GO" id="GO:0003677">
    <property type="term" value="F:DNA binding"/>
    <property type="evidence" value="ECO:0007669"/>
    <property type="project" value="UniProtKB-UniRule"/>
</dbReference>
<organism evidence="4 5">
    <name type="scientific">Candidatus Colimorpha enterica</name>
    <dbReference type="NCBI Taxonomy" id="3083063"/>
    <lineage>
        <taxon>Bacteria</taxon>
        <taxon>Pseudomonadati</taxon>
        <taxon>Bacteroidota</taxon>
        <taxon>Bacteroidia</taxon>
        <taxon>Bacteroidales</taxon>
        <taxon>Candidatus Colimorpha</taxon>
    </lineage>
</organism>
<dbReference type="STRING" id="1263015.BN580_00197"/>
<dbReference type="EMBL" id="CBFW010000403">
    <property type="protein sequence ID" value="CDC76857.1"/>
    <property type="molecule type" value="Genomic_DNA"/>
</dbReference>
<protein>
    <submittedName>
        <fullName evidence="4">Bacterial regulatory proteins tetR family</fullName>
    </submittedName>
</protein>
<dbReference type="AlphaFoldDB" id="R6V246"/>
<dbReference type="Proteomes" id="UP000017938">
    <property type="component" value="Unassembled WGS sequence"/>
</dbReference>
<dbReference type="Pfam" id="PF00440">
    <property type="entry name" value="TetR_N"/>
    <property type="match status" value="1"/>
</dbReference>
<evidence type="ECO:0000256" key="2">
    <source>
        <dbReference type="PROSITE-ProRule" id="PRU00335"/>
    </source>
</evidence>
<dbReference type="PROSITE" id="PS50977">
    <property type="entry name" value="HTH_TETR_2"/>
    <property type="match status" value="1"/>
</dbReference>
<evidence type="ECO:0000313" key="5">
    <source>
        <dbReference type="Proteomes" id="UP000017938"/>
    </source>
</evidence>
<gene>
    <name evidence="4" type="ORF">BN580_00197</name>
</gene>
<evidence type="ECO:0000256" key="1">
    <source>
        <dbReference type="ARBA" id="ARBA00023125"/>
    </source>
</evidence>
<evidence type="ECO:0000313" key="4">
    <source>
        <dbReference type="EMBL" id="CDC76857.1"/>
    </source>
</evidence>
<keyword evidence="1 2" id="KW-0238">DNA-binding</keyword>
<reference evidence="4" key="1">
    <citation type="submission" date="2012-11" db="EMBL/GenBank/DDBJ databases">
        <title>Dependencies among metagenomic species, viruses, plasmids and units of genetic variation.</title>
        <authorList>
            <person name="Nielsen H.B."/>
            <person name="Almeida M."/>
            <person name="Juncker A.S."/>
            <person name="Rasmussen S."/>
            <person name="Li J."/>
            <person name="Sunagawa S."/>
            <person name="Plichta D."/>
            <person name="Gautier L."/>
            <person name="Le Chatelier E."/>
            <person name="Peletier E."/>
            <person name="Bonde I."/>
            <person name="Nielsen T."/>
            <person name="Manichanh C."/>
            <person name="Arumugam M."/>
            <person name="Batto J."/>
            <person name="Santos M.B.Q.D."/>
            <person name="Blom N."/>
            <person name="Borruel N."/>
            <person name="Burgdorf K.S."/>
            <person name="Boumezbeur F."/>
            <person name="Casellas F."/>
            <person name="Dore J."/>
            <person name="Guarner F."/>
            <person name="Hansen T."/>
            <person name="Hildebrand F."/>
            <person name="Kaas R.S."/>
            <person name="Kennedy S."/>
            <person name="Kristiansen K."/>
            <person name="Kultima J.R."/>
            <person name="Leonard P."/>
            <person name="Levenez F."/>
            <person name="Lund O."/>
            <person name="Moumen B."/>
            <person name="Le Paslier D."/>
            <person name="Pons N."/>
            <person name="Pedersen O."/>
            <person name="Prifti E."/>
            <person name="Qin J."/>
            <person name="Raes J."/>
            <person name="Tap J."/>
            <person name="Tims S."/>
            <person name="Ussery D.W."/>
            <person name="Yamada T."/>
            <person name="MetaHit consortium"/>
            <person name="Renault P."/>
            <person name="Sicheritz-Ponten T."/>
            <person name="Bork P."/>
            <person name="Wang J."/>
            <person name="Brunak S."/>
            <person name="Ehrlich S.D."/>
        </authorList>
    </citation>
    <scope>NUCLEOTIDE SEQUENCE [LARGE SCALE GENOMIC DNA]</scope>
</reference>
<sequence length="231" mass="26422">MARVNRSELTKLEIIRYATKKMLETGYTNTQVRAIAKELNMSPGNLTFHYRTKEDMLAELVELLCGFQWKMMEEEAKEGYSSIMAVCLELAAMASMCEEDEVARDFYLSAYSSPKCLAIIRKNDTARAKEVYKEYCPNWTDENFEVAEILVAGIEYSTLNTSGVTVALETRIAGAMNSILSIFNVPEEIRKKTIDRVLSKDFRKLGRRVLNEFKQYVEDTNEQALMDLLKG</sequence>
<feature type="domain" description="HTH tetR-type" evidence="3">
    <location>
        <begin position="8"/>
        <end position="68"/>
    </location>
</feature>
<dbReference type="SUPFAM" id="SSF46689">
    <property type="entry name" value="Homeodomain-like"/>
    <property type="match status" value="1"/>
</dbReference>
<dbReference type="InterPro" id="IPR001647">
    <property type="entry name" value="HTH_TetR"/>
</dbReference>
<proteinExistence type="predicted"/>